<evidence type="ECO:0000256" key="5">
    <source>
        <dbReference type="ARBA" id="ARBA00022801"/>
    </source>
</evidence>
<keyword evidence="5 8" id="KW-0378">Hydrolase</keyword>
<keyword evidence="4" id="KW-0732">Signal</keyword>
<keyword evidence="6" id="KW-0106">Calcium</keyword>
<dbReference type="AlphaFoldDB" id="A0AAU7QGD9"/>
<dbReference type="InterPro" id="IPR029058">
    <property type="entry name" value="AB_hydrolase_fold"/>
</dbReference>
<gene>
    <name evidence="8" type="ORF">ABK905_12850</name>
</gene>
<reference evidence="8" key="1">
    <citation type="submission" date="2024-06" db="EMBL/GenBank/DDBJ databases">
        <authorList>
            <person name="Coelho C."/>
            <person name="Bento M."/>
            <person name="Garcia E."/>
            <person name="Camelo A."/>
            <person name="Brandao I."/>
            <person name="Espirito Santo C."/>
            <person name="Trovao J."/>
            <person name="Verissimo A."/>
            <person name="Costa J."/>
            <person name="Tiago I."/>
        </authorList>
    </citation>
    <scope>NUCLEOTIDE SEQUENCE</scope>
    <source>
        <strain evidence="8">KWT182</strain>
    </source>
</reference>
<dbReference type="Gene3D" id="3.40.50.1820">
    <property type="entry name" value="alpha/beta hydrolase"/>
    <property type="match status" value="1"/>
</dbReference>
<evidence type="ECO:0000256" key="1">
    <source>
        <dbReference type="ARBA" id="ARBA00006249"/>
    </source>
</evidence>
<evidence type="ECO:0000256" key="2">
    <source>
        <dbReference type="ARBA" id="ARBA00022487"/>
    </source>
</evidence>
<protein>
    <submittedName>
        <fullName evidence="8">Tannase/feruloyl esterase family alpha/beta hydrolase</fullName>
    </submittedName>
</protein>
<dbReference type="EMBL" id="CP157947">
    <property type="protein sequence ID" value="XBS71697.1"/>
    <property type="molecule type" value="Genomic_DNA"/>
</dbReference>
<dbReference type="InterPro" id="IPR011118">
    <property type="entry name" value="Tannase/feruloyl_esterase"/>
</dbReference>
<dbReference type="GO" id="GO:0052689">
    <property type="term" value="F:carboxylic ester hydrolase activity"/>
    <property type="evidence" value="ECO:0007669"/>
    <property type="project" value="UniProtKB-KW"/>
</dbReference>
<dbReference type="PANTHER" id="PTHR33938">
    <property type="entry name" value="FERULOYL ESTERASE B-RELATED"/>
    <property type="match status" value="1"/>
</dbReference>
<keyword evidence="2" id="KW-0719">Serine esterase</keyword>
<evidence type="ECO:0000256" key="6">
    <source>
        <dbReference type="ARBA" id="ARBA00022837"/>
    </source>
</evidence>
<keyword evidence="7" id="KW-1015">Disulfide bond</keyword>
<comment type="similarity">
    <text evidence="1">Belongs to the tannase family.</text>
</comment>
<evidence type="ECO:0000313" key="8">
    <source>
        <dbReference type="EMBL" id="XBS71697.1"/>
    </source>
</evidence>
<dbReference type="GO" id="GO:0046872">
    <property type="term" value="F:metal ion binding"/>
    <property type="evidence" value="ECO:0007669"/>
    <property type="project" value="UniProtKB-KW"/>
</dbReference>
<dbReference type="Pfam" id="PF07519">
    <property type="entry name" value="Tannase"/>
    <property type="match status" value="1"/>
</dbReference>
<organism evidence="8">
    <name type="scientific">Acerihabitans sp. KWT182</name>
    <dbReference type="NCBI Taxonomy" id="3157919"/>
    <lineage>
        <taxon>Bacteria</taxon>
        <taxon>Pseudomonadati</taxon>
        <taxon>Pseudomonadota</taxon>
        <taxon>Gammaproteobacteria</taxon>
        <taxon>Enterobacterales</taxon>
        <taxon>Pectobacteriaceae</taxon>
        <taxon>Acerihabitans</taxon>
    </lineage>
</organism>
<keyword evidence="3" id="KW-0479">Metal-binding</keyword>
<sequence length="591" mass="63059">MSIILPRYYGGLLFTVLLLTSPLSPAAKIPDATGLPGAPLRLLNAEADKPAALPAVKPAIDCGALTQFDLAPIGGKGSRVVSAKETSANGASFCAVEGVLAPEISFRVMLPMTNWNQRFMQLGCGGLCGQVNLQVGAAAGCALLNAGGFALAATDMGHPASEGDFGNDPQKRKDFAYRSVHVTALASKALLTAFYHRPAAWSYFNGCSDGGREALMEAQRYPKDFNGIIAGAAAMNFQAQNALYHSWQAVSNTGADGKAIITAEQLPLIHRAVLAQCDAIDGQKDGLISDPQACHFNMRVLRCDAAKAGRGQPCLTDVQLTALRRLYDGPRDAETGRRLTVGGPQYGSELAWAGVFVPQTADAPIFSRLIALSTLKYLNFVTNPAGNFDLKDLKFTAATFRALEKLHPLYDATNPDLSAFAAAGGKLIIWHGWADPHISPLNSIAYHNALGQYLGTAGRDRFERLYLLPGVYHCSGGEGPSLVDFLTPMMTWVEKGTAPDGIATWQAAQGANNSFGQPSAGKKPEPAAPRLESVPANAVSRPVFPYPYYAIAGIKGGPAGSASYVRRPLLETHEYYPWLGEGFYRPYTFMN</sequence>
<dbReference type="SUPFAM" id="SSF53474">
    <property type="entry name" value="alpha/beta-Hydrolases"/>
    <property type="match status" value="1"/>
</dbReference>
<name>A0AAU7QGD9_9GAMM</name>
<proteinExistence type="inferred from homology"/>
<accession>A0AAU7QGD9</accession>
<dbReference type="PANTHER" id="PTHR33938:SF15">
    <property type="entry name" value="FERULOYL ESTERASE B-RELATED"/>
    <property type="match status" value="1"/>
</dbReference>
<evidence type="ECO:0000256" key="7">
    <source>
        <dbReference type="ARBA" id="ARBA00023157"/>
    </source>
</evidence>
<evidence type="ECO:0000256" key="3">
    <source>
        <dbReference type="ARBA" id="ARBA00022723"/>
    </source>
</evidence>
<evidence type="ECO:0000256" key="4">
    <source>
        <dbReference type="ARBA" id="ARBA00022729"/>
    </source>
</evidence>